<organism evidence="2 3">
    <name type="scientific">Lentinus tigrinus ALCF2SS1-6</name>
    <dbReference type="NCBI Taxonomy" id="1328759"/>
    <lineage>
        <taxon>Eukaryota</taxon>
        <taxon>Fungi</taxon>
        <taxon>Dikarya</taxon>
        <taxon>Basidiomycota</taxon>
        <taxon>Agaricomycotina</taxon>
        <taxon>Agaricomycetes</taxon>
        <taxon>Polyporales</taxon>
        <taxon>Polyporaceae</taxon>
        <taxon>Lentinus</taxon>
    </lineage>
</organism>
<gene>
    <name evidence="2" type="ORF">L227DRAFT_508327</name>
</gene>
<feature type="non-terminal residue" evidence="2">
    <location>
        <position position="1"/>
    </location>
</feature>
<dbReference type="AlphaFoldDB" id="A0A5C2RZU6"/>
<feature type="transmembrane region" description="Helical" evidence="1">
    <location>
        <begin position="194"/>
        <end position="215"/>
    </location>
</feature>
<name>A0A5C2RZU6_9APHY</name>
<dbReference type="Proteomes" id="UP000313359">
    <property type="component" value="Unassembled WGS sequence"/>
</dbReference>
<accession>A0A5C2RZU6</accession>
<feature type="transmembrane region" description="Helical" evidence="1">
    <location>
        <begin position="28"/>
        <end position="52"/>
    </location>
</feature>
<feature type="transmembrane region" description="Helical" evidence="1">
    <location>
        <begin position="142"/>
        <end position="165"/>
    </location>
</feature>
<keyword evidence="1" id="KW-0472">Membrane</keyword>
<keyword evidence="1" id="KW-0812">Transmembrane</keyword>
<protein>
    <submittedName>
        <fullName evidence="2">Uncharacterized protein</fullName>
    </submittedName>
</protein>
<evidence type="ECO:0000313" key="3">
    <source>
        <dbReference type="Proteomes" id="UP000313359"/>
    </source>
</evidence>
<dbReference type="EMBL" id="ML122287">
    <property type="protein sequence ID" value="RPD56570.1"/>
    <property type="molecule type" value="Genomic_DNA"/>
</dbReference>
<evidence type="ECO:0000313" key="2">
    <source>
        <dbReference type="EMBL" id="RPD56570.1"/>
    </source>
</evidence>
<proteinExistence type="predicted"/>
<feature type="transmembrane region" description="Helical" evidence="1">
    <location>
        <begin position="116"/>
        <end position="136"/>
    </location>
</feature>
<evidence type="ECO:0000256" key="1">
    <source>
        <dbReference type="SAM" id="Phobius"/>
    </source>
</evidence>
<reference evidence="2" key="1">
    <citation type="journal article" date="2018" name="Genome Biol. Evol.">
        <title>Genomics and development of Lentinus tigrinus, a white-rot wood-decaying mushroom with dimorphic fruiting bodies.</title>
        <authorList>
            <person name="Wu B."/>
            <person name="Xu Z."/>
            <person name="Knudson A."/>
            <person name="Carlson A."/>
            <person name="Chen N."/>
            <person name="Kovaka S."/>
            <person name="LaButti K."/>
            <person name="Lipzen A."/>
            <person name="Pennachio C."/>
            <person name="Riley R."/>
            <person name="Schakwitz W."/>
            <person name="Umezawa K."/>
            <person name="Ohm R.A."/>
            <person name="Grigoriev I.V."/>
            <person name="Nagy L.G."/>
            <person name="Gibbons J."/>
            <person name="Hibbett D."/>
        </authorList>
    </citation>
    <scope>NUCLEOTIDE SEQUENCE [LARGE SCALE GENOMIC DNA]</scope>
    <source>
        <strain evidence="2">ALCF2SS1-6</strain>
    </source>
</reference>
<dbReference type="OrthoDB" id="3269446at2759"/>
<keyword evidence="1" id="KW-1133">Transmembrane helix</keyword>
<sequence>GIDLITVAYGLRVLLWTRDWHFKGRTRISWIMVGTTIAMFTIATLEMALGLLHNLQAFIYYTGPGGAIAEFDDISSWVNVVHTANYIAQTFIGDGIMVYRCYVVYERNWKLKIPSLPACGWVVVYIGATLHISATLNESRLVPYITTVLSLTLAMTTMTTGLIVYRIMRISNGVASHDITRVGGNLRLTRVVRILVESGLIYTASVVVFFGTFLASNNAQYPVADVVRGIL</sequence>
<keyword evidence="3" id="KW-1185">Reference proteome</keyword>